<name>A0ABZ2XFX2_9RHOO</name>
<dbReference type="InterPro" id="IPR036249">
    <property type="entry name" value="Thioredoxin-like_sf"/>
</dbReference>
<protein>
    <submittedName>
        <fullName evidence="2">Thioredoxin family protein</fullName>
    </submittedName>
</protein>
<evidence type="ECO:0000313" key="3">
    <source>
        <dbReference type="Proteomes" id="UP001479520"/>
    </source>
</evidence>
<organism evidence="2 3">
    <name type="scientific">Azonexus hydrophilus</name>
    <dbReference type="NCBI Taxonomy" id="418702"/>
    <lineage>
        <taxon>Bacteria</taxon>
        <taxon>Pseudomonadati</taxon>
        <taxon>Pseudomonadota</taxon>
        <taxon>Betaproteobacteria</taxon>
        <taxon>Rhodocyclales</taxon>
        <taxon>Azonexaceae</taxon>
        <taxon>Azonexus</taxon>
    </lineage>
</organism>
<gene>
    <name evidence="2" type="ORF">AADV58_16165</name>
</gene>
<dbReference type="Gene3D" id="3.40.30.10">
    <property type="entry name" value="Glutaredoxin"/>
    <property type="match status" value="1"/>
</dbReference>
<dbReference type="Proteomes" id="UP001479520">
    <property type="component" value="Chromosome"/>
</dbReference>
<accession>A0ABZ2XFX2</accession>
<dbReference type="EMBL" id="CP151406">
    <property type="protein sequence ID" value="WZJ21466.1"/>
    <property type="molecule type" value="Genomic_DNA"/>
</dbReference>
<dbReference type="Pfam" id="PF13899">
    <property type="entry name" value="Thioredoxin_7"/>
    <property type="match status" value="1"/>
</dbReference>
<reference evidence="2 3" key="1">
    <citation type="submission" date="2024-04" db="EMBL/GenBank/DDBJ databases">
        <title>Dissimilatory iodate-reducing microorganisms contribute to the enrichment of iodine in groundwater.</title>
        <authorList>
            <person name="Jiang Z."/>
        </authorList>
    </citation>
    <scope>NUCLEOTIDE SEQUENCE [LARGE SCALE GENOMIC DNA]</scope>
    <source>
        <strain evidence="2 3">NCP973</strain>
    </source>
</reference>
<feature type="chain" id="PRO_5047275331" evidence="1">
    <location>
        <begin position="27"/>
        <end position="163"/>
    </location>
</feature>
<dbReference type="PROSITE" id="PS51257">
    <property type="entry name" value="PROKAR_LIPOPROTEIN"/>
    <property type="match status" value="1"/>
</dbReference>
<dbReference type="SUPFAM" id="SSF52833">
    <property type="entry name" value="Thioredoxin-like"/>
    <property type="match status" value="1"/>
</dbReference>
<proteinExistence type="predicted"/>
<dbReference type="RefSeq" id="WP_157272445.1">
    <property type="nucleotide sequence ID" value="NZ_CP151406.1"/>
</dbReference>
<evidence type="ECO:0000256" key="1">
    <source>
        <dbReference type="SAM" id="SignalP"/>
    </source>
</evidence>
<feature type="signal peptide" evidence="1">
    <location>
        <begin position="1"/>
        <end position="26"/>
    </location>
</feature>
<keyword evidence="3" id="KW-1185">Reference proteome</keyword>
<sequence>MRQSWKSWSVLFGGLILACLPLTAPAAPQLAQASHLDAEARQAAKAGGPLIILYSRADCSFCKTIKRDFLGPLAVDPRYAGRVVVREVAQDSNAALTDFAGRDTTHARFAAAEKIRLVPVVAFYGPDGRQLHEPIVGARLPDFYQSYLEAAIEQSTRALQRKP</sequence>
<keyword evidence="1" id="KW-0732">Signal</keyword>
<evidence type="ECO:0000313" key="2">
    <source>
        <dbReference type="EMBL" id="WZJ21466.1"/>
    </source>
</evidence>